<feature type="region of interest" description="Disordered" evidence="1">
    <location>
        <begin position="86"/>
        <end position="239"/>
    </location>
</feature>
<name>A0A0G4HJP3_9ALVE</name>
<protein>
    <submittedName>
        <fullName evidence="2">Uncharacterized protein</fullName>
    </submittedName>
</protein>
<feature type="region of interest" description="Disordered" evidence="1">
    <location>
        <begin position="1"/>
        <end position="54"/>
    </location>
</feature>
<feature type="compositionally biased region" description="Low complexity" evidence="1">
    <location>
        <begin position="8"/>
        <end position="17"/>
    </location>
</feature>
<gene>
    <name evidence="2" type="ORF">Cvel_28224</name>
</gene>
<accession>A0A0G4HJP3</accession>
<evidence type="ECO:0000256" key="1">
    <source>
        <dbReference type="SAM" id="MobiDB-lite"/>
    </source>
</evidence>
<dbReference type="VEuPathDB" id="CryptoDB:Cvel_28224"/>
<dbReference type="AlphaFoldDB" id="A0A0G4HJP3"/>
<proteinExistence type="predicted"/>
<dbReference type="EMBL" id="CDMZ01002892">
    <property type="protein sequence ID" value="CEM44298.1"/>
    <property type="molecule type" value="Genomic_DNA"/>
</dbReference>
<feature type="compositionally biased region" description="Basic and acidic residues" evidence="1">
    <location>
        <begin position="20"/>
        <end position="54"/>
    </location>
</feature>
<reference evidence="2" key="1">
    <citation type="submission" date="2014-11" db="EMBL/GenBank/DDBJ databases">
        <authorList>
            <person name="Otto D Thomas"/>
            <person name="Naeem Raeece"/>
        </authorList>
    </citation>
    <scope>NUCLEOTIDE SEQUENCE</scope>
</reference>
<evidence type="ECO:0000313" key="2">
    <source>
        <dbReference type="EMBL" id="CEM44298.1"/>
    </source>
</evidence>
<organism evidence="2">
    <name type="scientific">Chromera velia CCMP2878</name>
    <dbReference type="NCBI Taxonomy" id="1169474"/>
    <lineage>
        <taxon>Eukaryota</taxon>
        <taxon>Sar</taxon>
        <taxon>Alveolata</taxon>
        <taxon>Colpodellida</taxon>
        <taxon>Chromeraceae</taxon>
        <taxon>Chromera</taxon>
    </lineage>
</organism>
<feature type="compositionally biased region" description="Basic and acidic residues" evidence="1">
    <location>
        <begin position="129"/>
        <end position="146"/>
    </location>
</feature>
<sequence>MEEKKEPSASLLAAAASGREGGDEKEDRKLRKKRLKEERRAKREGRAPKDVGRKSCDLCSKEVDLLIRCTVDASQQWRMACGKCWKKASGGVPDGTPDKPHYRYGGVWKNRNALATARMPKKRSSSKSGENREKITAEERQLREGGDLSEEVEEDRDLREEDSGGSDGVDEEEVDLPGSSDFHRVVSGSSDHVGSESEFQKAAAASEKGRVSEVVSGETGGEYQQDEGAVSGSAEKIPV</sequence>